<comment type="caution">
    <text evidence="18">The sequence shown here is derived from an EMBL/GenBank/DDBJ whole genome shotgun (WGS) entry which is preliminary data.</text>
</comment>
<evidence type="ECO:0000313" key="19">
    <source>
        <dbReference type="Proteomes" id="UP001431783"/>
    </source>
</evidence>
<dbReference type="GO" id="GO:0004364">
    <property type="term" value="F:glutathione transferase activity"/>
    <property type="evidence" value="ECO:0007669"/>
    <property type="project" value="UniProtKB-EC"/>
</dbReference>
<proteinExistence type="inferred from homology"/>
<evidence type="ECO:0000256" key="8">
    <source>
        <dbReference type="ARBA" id="ARBA00022787"/>
    </source>
</evidence>
<keyword evidence="13 17" id="KW-0472">Membrane</keyword>
<keyword evidence="9" id="KW-0256">Endoplasmic reticulum</keyword>
<evidence type="ECO:0000256" key="6">
    <source>
        <dbReference type="ARBA" id="ARBA00022679"/>
    </source>
</evidence>
<keyword evidence="10 17" id="KW-1133">Transmembrane helix</keyword>
<evidence type="ECO:0000313" key="18">
    <source>
        <dbReference type="EMBL" id="KAK9883983.1"/>
    </source>
</evidence>
<evidence type="ECO:0000256" key="7">
    <source>
        <dbReference type="ARBA" id="ARBA00022692"/>
    </source>
</evidence>
<feature type="transmembrane region" description="Helical" evidence="17">
    <location>
        <begin position="99"/>
        <end position="124"/>
    </location>
</feature>
<reference evidence="18 19" key="1">
    <citation type="submission" date="2023-03" db="EMBL/GenBank/DDBJ databases">
        <title>Genome insight into feeding habits of ladybird beetles.</title>
        <authorList>
            <person name="Li H.-S."/>
            <person name="Huang Y.-H."/>
            <person name="Pang H."/>
        </authorList>
    </citation>
    <scope>NUCLEOTIDE SEQUENCE [LARGE SCALE GENOMIC DNA]</scope>
    <source>
        <strain evidence="18">SYSU_2023b</strain>
        <tissue evidence="18">Whole body</tissue>
    </source>
</reference>
<comment type="similarity">
    <text evidence="4">Belongs to the MAPEG family.</text>
</comment>
<evidence type="ECO:0000256" key="17">
    <source>
        <dbReference type="SAM" id="Phobius"/>
    </source>
</evidence>
<evidence type="ECO:0000256" key="16">
    <source>
        <dbReference type="ARBA" id="ARBA00049385"/>
    </source>
</evidence>
<keyword evidence="8" id="KW-1000">Mitochondrion outer membrane</keyword>
<dbReference type="InterPro" id="IPR023352">
    <property type="entry name" value="MAPEG-like_dom_sf"/>
</dbReference>
<dbReference type="SUPFAM" id="SSF161084">
    <property type="entry name" value="MAPEG domain-like"/>
    <property type="match status" value="1"/>
</dbReference>
<dbReference type="AlphaFoldDB" id="A0AAW1UTY8"/>
<evidence type="ECO:0000256" key="11">
    <source>
        <dbReference type="ARBA" id="ARBA00022990"/>
    </source>
</evidence>
<evidence type="ECO:0000256" key="14">
    <source>
        <dbReference type="ARBA" id="ARBA00038540"/>
    </source>
</evidence>
<organism evidence="18 19">
    <name type="scientific">Henosepilachna vigintioctopunctata</name>
    <dbReference type="NCBI Taxonomy" id="420089"/>
    <lineage>
        <taxon>Eukaryota</taxon>
        <taxon>Metazoa</taxon>
        <taxon>Ecdysozoa</taxon>
        <taxon>Arthropoda</taxon>
        <taxon>Hexapoda</taxon>
        <taxon>Insecta</taxon>
        <taxon>Pterygota</taxon>
        <taxon>Neoptera</taxon>
        <taxon>Endopterygota</taxon>
        <taxon>Coleoptera</taxon>
        <taxon>Polyphaga</taxon>
        <taxon>Cucujiformia</taxon>
        <taxon>Coccinelloidea</taxon>
        <taxon>Coccinellidae</taxon>
        <taxon>Epilachninae</taxon>
        <taxon>Epilachnini</taxon>
        <taxon>Henosepilachna</taxon>
    </lineage>
</organism>
<comment type="function">
    <text evidence="1">Conjugation of reduced glutathione to a wide number of exogenous and endogenous hydrophobic electrophiles.</text>
</comment>
<evidence type="ECO:0000256" key="13">
    <source>
        <dbReference type="ARBA" id="ARBA00023136"/>
    </source>
</evidence>
<evidence type="ECO:0000256" key="9">
    <source>
        <dbReference type="ARBA" id="ARBA00022824"/>
    </source>
</evidence>
<protein>
    <recommendedName>
        <fullName evidence="15">Microsomal glutathione S-transferase 1</fullName>
        <ecNumber evidence="5">2.5.1.18</ecNumber>
    </recommendedName>
</protein>
<dbReference type="GO" id="GO:0005789">
    <property type="term" value="C:endoplasmic reticulum membrane"/>
    <property type="evidence" value="ECO:0007669"/>
    <property type="project" value="UniProtKB-SubCell"/>
</dbReference>
<evidence type="ECO:0000256" key="10">
    <source>
        <dbReference type="ARBA" id="ARBA00022989"/>
    </source>
</evidence>
<evidence type="ECO:0000256" key="3">
    <source>
        <dbReference type="ARBA" id="ARBA00004477"/>
    </source>
</evidence>
<dbReference type="Pfam" id="PF01124">
    <property type="entry name" value="MAPEG"/>
    <property type="match status" value="1"/>
</dbReference>
<dbReference type="Gene3D" id="1.20.120.550">
    <property type="entry name" value="Membrane associated eicosanoid/glutathione metabolism-like domain"/>
    <property type="match status" value="1"/>
</dbReference>
<sequence>MDYTNNLFVFSEINKLVRLYFLCSSLLVLKIMLLIVFTICTRMKTKAFISQEDADFFGGEVVINDRVERIRRAVQNDLENTLPFIIISYFYIYTNPPAWLVYILFLVFLVVRYLHGIVYAVIVVHQPTRAILWAIGFIITGFMALSIALFGLKGLMQST</sequence>
<dbReference type="InterPro" id="IPR001129">
    <property type="entry name" value="Membr-assoc_MAPEG"/>
</dbReference>
<comment type="catalytic activity">
    <reaction evidence="16">
        <text>RX + glutathione = an S-substituted glutathione + a halide anion + H(+)</text>
        <dbReference type="Rhea" id="RHEA:16437"/>
        <dbReference type="ChEBI" id="CHEBI:15378"/>
        <dbReference type="ChEBI" id="CHEBI:16042"/>
        <dbReference type="ChEBI" id="CHEBI:17792"/>
        <dbReference type="ChEBI" id="CHEBI:57925"/>
        <dbReference type="ChEBI" id="CHEBI:90779"/>
        <dbReference type="EC" id="2.5.1.18"/>
    </reaction>
    <physiologicalReaction direction="left-to-right" evidence="16">
        <dbReference type="Rhea" id="RHEA:16438"/>
    </physiologicalReaction>
</comment>
<comment type="subunit">
    <text evidence="14">Homotrimer; The trimer binds only one molecule of glutathione.</text>
</comment>
<evidence type="ECO:0000256" key="5">
    <source>
        <dbReference type="ARBA" id="ARBA00012452"/>
    </source>
</evidence>
<dbReference type="PANTHER" id="PTHR10689:SF6">
    <property type="entry name" value="MICROSOMAL GLUTATHIONE S-TRANSFERASE 1"/>
    <property type="match status" value="1"/>
</dbReference>
<dbReference type="EC" id="2.5.1.18" evidence="5"/>
<evidence type="ECO:0000256" key="12">
    <source>
        <dbReference type="ARBA" id="ARBA00023128"/>
    </source>
</evidence>
<name>A0AAW1UTY8_9CUCU</name>
<evidence type="ECO:0000256" key="4">
    <source>
        <dbReference type="ARBA" id="ARBA00010459"/>
    </source>
</evidence>
<feature type="transmembrane region" description="Helical" evidence="17">
    <location>
        <begin position="131"/>
        <end position="152"/>
    </location>
</feature>
<dbReference type="GO" id="GO:0005741">
    <property type="term" value="C:mitochondrial outer membrane"/>
    <property type="evidence" value="ECO:0007669"/>
    <property type="project" value="UniProtKB-SubCell"/>
</dbReference>
<dbReference type="EMBL" id="JARQZJ010000092">
    <property type="protein sequence ID" value="KAK9883983.1"/>
    <property type="molecule type" value="Genomic_DNA"/>
</dbReference>
<dbReference type="Proteomes" id="UP001431783">
    <property type="component" value="Unassembled WGS sequence"/>
</dbReference>
<evidence type="ECO:0000256" key="2">
    <source>
        <dbReference type="ARBA" id="ARBA00004294"/>
    </source>
</evidence>
<comment type="subcellular location">
    <subcellularLocation>
        <location evidence="3">Endoplasmic reticulum membrane</location>
        <topology evidence="3">Multi-pass membrane protein</topology>
    </subcellularLocation>
    <subcellularLocation>
        <location evidence="2">Mitochondrion outer membrane</location>
    </subcellularLocation>
</comment>
<keyword evidence="7 17" id="KW-0812">Transmembrane</keyword>
<gene>
    <name evidence="18" type="ORF">WA026_004919</name>
</gene>
<dbReference type="InterPro" id="IPR040162">
    <property type="entry name" value="MGST1-like"/>
</dbReference>
<keyword evidence="6" id="KW-0808">Transferase</keyword>
<keyword evidence="11" id="KW-0007">Acetylation</keyword>
<evidence type="ECO:0000256" key="1">
    <source>
        <dbReference type="ARBA" id="ARBA00003701"/>
    </source>
</evidence>
<dbReference type="PANTHER" id="PTHR10689">
    <property type="entry name" value="MICROSOMAL GLUTATHIONE S-TRANSFERASE 1"/>
    <property type="match status" value="1"/>
</dbReference>
<feature type="transmembrane region" description="Helical" evidence="17">
    <location>
        <begin position="19"/>
        <end position="40"/>
    </location>
</feature>
<evidence type="ECO:0000256" key="15">
    <source>
        <dbReference type="ARBA" id="ARBA00039397"/>
    </source>
</evidence>
<accession>A0AAW1UTY8</accession>
<keyword evidence="12" id="KW-0496">Mitochondrion</keyword>
<keyword evidence="19" id="KW-1185">Reference proteome</keyword>